<feature type="domain" description="DhaL" evidence="9">
    <location>
        <begin position="5"/>
        <end position="190"/>
    </location>
</feature>
<proteinExistence type="predicted"/>
<dbReference type="InterPro" id="IPR004007">
    <property type="entry name" value="DhaL_dom"/>
</dbReference>
<dbReference type="NCBIfam" id="TIGR02365">
    <property type="entry name" value="dha_L_ycgS"/>
    <property type="match status" value="1"/>
</dbReference>
<comment type="catalytic activity">
    <reaction evidence="1">
        <text>dihydroxyacetone + phosphoenolpyruvate = dihydroxyacetone phosphate + pyruvate</text>
        <dbReference type="Rhea" id="RHEA:18381"/>
        <dbReference type="ChEBI" id="CHEBI:15361"/>
        <dbReference type="ChEBI" id="CHEBI:16016"/>
        <dbReference type="ChEBI" id="CHEBI:57642"/>
        <dbReference type="ChEBI" id="CHEBI:58702"/>
        <dbReference type="EC" id="2.7.1.121"/>
    </reaction>
</comment>
<dbReference type="InterPro" id="IPR012737">
    <property type="entry name" value="DhaK_L_YcgS"/>
</dbReference>
<dbReference type="PANTHER" id="PTHR28629:SF4">
    <property type="entry name" value="TRIOKINASE_FMN CYCLASE"/>
    <property type="match status" value="1"/>
</dbReference>
<evidence type="ECO:0000313" key="11">
    <source>
        <dbReference type="Proteomes" id="UP000618460"/>
    </source>
</evidence>
<evidence type="ECO:0000256" key="6">
    <source>
        <dbReference type="ARBA" id="ARBA00022798"/>
    </source>
</evidence>
<keyword evidence="5 10" id="KW-0418">Kinase</keyword>
<evidence type="ECO:0000259" key="9">
    <source>
        <dbReference type="PROSITE" id="PS51480"/>
    </source>
</evidence>
<evidence type="ECO:0000256" key="1">
    <source>
        <dbReference type="ARBA" id="ARBA00001113"/>
    </source>
</evidence>
<dbReference type="GO" id="GO:0005829">
    <property type="term" value="C:cytosol"/>
    <property type="evidence" value="ECO:0007669"/>
    <property type="project" value="TreeGrafter"/>
</dbReference>
<sequence>MLTHIKTIKWLTTFAEKINEQQGYLNELDNAIGDGDHGSNMVRGTEAMKESLNEGDYSSVEEVFKAASMSLLSKIGGASGPLYGTAFISMAKQASQDNQDVIAVLKAGLEGIKKRGKAQLGEKTMLDFWEPAIEMLEQKNLTYEKIRDIVEQTKDIKATKGRASYLGDHSIGHIDPGSASSACLFEALLEGDIIDE</sequence>
<dbReference type="OrthoDB" id="9800291at2"/>
<evidence type="ECO:0000256" key="4">
    <source>
        <dbReference type="ARBA" id="ARBA00022679"/>
    </source>
</evidence>
<organism evidence="10 11">
    <name type="scientific">Paraliobacillus quinghaiensis</name>
    <dbReference type="NCBI Taxonomy" id="470815"/>
    <lineage>
        <taxon>Bacteria</taxon>
        <taxon>Bacillati</taxon>
        <taxon>Bacillota</taxon>
        <taxon>Bacilli</taxon>
        <taxon>Bacillales</taxon>
        <taxon>Bacillaceae</taxon>
        <taxon>Paraliobacillus</taxon>
    </lineage>
</organism>
<evidence type="ECO:0000256" key="3">
    <source>
        <dbReference type="ARBA" id="ARBA00012095"/>
    </source>
</evidence>
<dbReference type="Pfam" id="PF02734">
    <property type="entry name" value="Dak2"/>
    <property type="match status" value="1"/>
</dbReference>
<dbReference type="EC" id="2.7.1.121" evidence="3"/>
<evidence type="ECO:0000256" key="5">
    <source>
        <dbReference type="ARBA" id="ARBA00022777"/>
    </source>
</evidence>
<keyword evidence="4" id="KW-0808">Transferase</keyword>
<dbReference type="RefSeq" id="WP_117153893.1">
    <property type="nucleotide sequence ID" value="NZ_BMLG01000005.1"/>
</dbReference>
<name>A0A917TMQ0_9BACI</name>
<dbReference type="InterPro" id="IPR036117">
    <property type="entry name" value="DhaL_dom_sf"/>
</dbReference>
<dbReference type="AlphaFoldDB" id="A0A917TMQ0"/>
<reference evidence="10" key="2">
    <citation type="submission" date="2020-09" db="EMBL/GenBank/DDBJ databases">
        <authorList>
            <person name="Sun Q."/>
            <person name="Zhou Y."/>
        </authorList>
    </citation>
    <scope>NUCLEOTIDE SEQUENCE</scope>
    <source>
        <strain evidence="10">CGMCC 1.6333</strain>
    </source>
</reference>
<evidence type="ECO:0000256" key="8">
    <source>
        <dbReference type="ARBA" id="ARBA00055771"/>
    </source>
</evidence>
<dbReference type="GO" id="GO:0047324">
    <property type="term" value="F:phosphoenolpyruvate-glycerone phosphotransferase activity"/>
    <property type="evidence" value="ECO:0007669"/>
    <property type="project" value="UniProtKB-EC"/>
</dbReference>
<dbReference type="InterPro" id="IPR050861">
    <property type="entry name" value="Dihydroxyacetone_Kinase"/>
</dbReference>
<gene>
    <name evidence="10" type="ORF">GCM10011351_14250</name>
</gene>
<keyword evidence="6" id="KW-0319">Glycerol metabolism</keyword>
<reference evidence="10" key="1">
    <citation type="journal article" date="2014" name="Int. J. Syst. Evol. Microbiol.">
        <title>Complete genome sequence of Corynebacterium casei LMG S-19264T (=DSM 44701T), isolated from a smear-ripened cheese.</title>
        <authorList>
            <consortium name="US DOE Joint Genome Institute (JGI-PGF)"/>
            <person name="Walter F."/>
            <person name="Albersmeier A."/>
            <person name="Kalinowski J."/>
            <person name="Ruckert C."/>
        </authorList>
    </citation>
    <scope>NUCLEOTIDE SEQUENCE</scope>
    <source>
        <strain evidence="10">CGMCC 1.6333</strain>
    </source>
</reference>
<dbReference type="EMBL" id="BMLG01000005">
    <property type="protein sequence ID" value="GGM29306.1"/>
    <property type="molecule type" value="Genomic_DNA"/>
</dbReference>
<comment type="caution">
    <text evidence="10">The sequence shown here is derived from an EMBL/GenBank/DDBJ whole genome shotgun (WGS) entry which is preliminary data.</text>
</comment>
<dbReference type="SMART" id="SM01120">
    <property type="entry name" value="Dak2"/>
    <property type="match status" value="1"/>
</dbReference>
<evidence type="ECO:0000256" key="7">
    <source>
        <dbReference type="ARBA" id="ARBA00046577"/>
    </source>
</evidence>
<dbReference type="Gene3D" id="1.25.40.340">
    <property type="match status" value="1"/>
</dbReference>
<dbReference type="PANTHER" id="PTHR28629">
    <property type="entry name" value="TRIOKINASE/FMN CYCLASE"/>
    <property type="match status" value="1"/>
</dbReference>
<dbReference type="PROSITE" id="PS51480">
    <property type="entry name" value="DHAL"/>
    <property type="match status" value="1"/>
</dbReference>
<keyword evidence="11" id="KW-1185">Reference proteome</keyword>
<protein>
    <recommendedName>
        <fullName evidence="3">phosphoenolpyruvate--glycerone phosphotransferase</fullName>
        <ecNumber evidence="3">2.7.1.121</ecNumber>
    </recommendedName>
</protein>
<dbReference type="FunFam" id="1.25.40.340:FF:000002">
    <property type="entry name" value="Dihydroxyacetone kinase, L subunit"/>
    <property type="match status" value="1"/>
</dbReference>
<accession>A0A917TMQ0</accession>
<comment type="pathway">
    <text evidence="2">Polyol metabolism; glycerol degradation.</text>
</comment>
<dbReference type="GO" id="GO:0004371">
    <property type="term" value="F:glycerone kinase activity"/>
    <property type="evidence" value="ECO:0007669"/>
    <property type="project" value="InterPro"/>
</dbReference>
<dbReference type="GO" id="GO:0019563">
    <property type="term" value="P:glycerol catabolic process"/>
    <property type="evidence" value="ECO:0007669"/>
    <property type="project" value="TreeGrafter"/>
</dbReference>
<evidence type="ECO:0000313" key="10">
    <source>
        <dbReference type="EMBL" id="GGM29306.1"/>
    </source>
</evidence>
<comment type="function">
    <text evidence="8">ADP-binding subunit of the dihydroxyacetone kinase, which is responsible for the phosphoenolpyruvate (PEP)-dependent phosphorylation of dihydroxyacetone. DhaL-ADP is converted to DhaL-ATP via a phosphoryl group transfer from DhaM and transmits it to dihydroxyacetone binds to DhaK.</text>
</comment>
<dbReference type="Proteomes" id="UP000618460">
    <property type="component" value="Unassembled WGS sequence"/>
</dbReference>
<evidence type="ECO:0000256" key="2">
    <source>
        <dbReference type="ARBA" id="ARBA00004745"/>
    </source>
</evidence>
<dbReference type="SUPFAM" id="SSF101473">
    <property type="entry name" value="DhaL-like"/>
    <property type="match status" value="1"/>
</dbReference>
<comment type="subunit">
    <text evidence="7">Homodimer. The dihydroxyacetone kinase complex is composed of a homodimer of DhaM, a homodimer of DhaK and the subunit DhaL.</text>
</comment>